<keyword evidence="3" id="KW-0272">Extracellular matrix</keyword>
<keyword evidence="2" id="KW-0964">Secreted</keyword>
<dbReference type="PANTHER" id="PTHR46792">
    <property type="entry name" value="COILED-COIL DOMAIN-CONTAINING PROTEIN 80"/>
    <property type="match status" value="1"/>
</dbReference>
<evidence type="ECO:0000256" key="1">
    <source>
        <dbReference type="ARBA" id="ARBA00004498"/>
    </source>
</evidence>
<keyword evidence="4" id="KW-0732">Signal</keyword>
<reference evidence="9" key="1">
    <citation type="submission" date="2017-12" db="EMBL/GenBank/DDBJ databases">
        <title>High-resolution comparative analysis of great ape genomes.</title>
        <authorList>
            <person name="Pollen A."/>
            <person name="Hastie A."/>
            <person name="Hormozdiari F."/>
            <person name="Dougherty M."/>
            <person name="Liu R."/>
            <person name="Chaisson M."/>
            <person name="Hoppe E."/>
            <person name="Hill C."/>
            <person name="Pang A."/>
            <person name="Hillier L."/>
            <person name="Baker C."/>
            <person name="Armstrong J."/>
            <person name="Shendure J."/>
            <person name="Paten B."/>
            <person name="Wilson R."/>
            <person name="Chao H."/>
            <person name="Schneider V."/>
            <person name="Ventura M."/>
            <person name="Kronenberg Z."/>
            <person name="Murali S."/>
            <person name="Gordon D."/>
            <person name="Cantsilieris S."/>
            <person name="Munson K."/>
            <person name="Nelson B."/>
            <person name="Raja A."/>
            <person name="Underwood J."/>
            <person name="Diekhans M."/>
            <person name="Fiddes I."/>
            <person name="Haussler D."/>
            <person name="Eichler E."/>
        </authorList>
    </citation>
    <scope>NUCLEOTIDE SEQUENCE [LARGE SCALE GENOMIC DNA]</scope>
    <source>
        <strain evidence="9">Susie</strain>
    </source>
</reference>
<proteinExistence type="inferred from homology"/>
<dbReference type="EMBL" id="NDHI03003402">
    <property type="protein sequence ID" value="PNJ64073.1"/>
    <property type="molecule type" value="Genomic_DNA"/>
</dbReference>
<comment type="caution">
    <text evidence="9">The sequence shown here is derived from an EMBL/GenBank/DDBJ whole genome shotgun (WGS) entry which is preliminary data.</text>
</comment>
<feature type="non-terminal residue" evidence="9">
    <location>
        <position position="1"/>
    </location>
</feature>
<feature type="domain" description="DUF4174" evidence="8">
    <location>
        <begin position="13"/>
        <end position="145"/>
    </location>
</feature>
<evidence type="ECO:0000256" key="2">
    <source>
        <dbReference type="ARBA" id="ARBA00022525"/>
    </source>
</evidence>
<comment type="subcellular location">
    <subcellularLocation>
        <location evidence="1">Secreted</location>
        <location evidence="1">Extracellular space</location>
        <location evidence="1">Extracellular matrix</location>
    </subcellularLocation>
</comment>
<evidence type="ECO:0000256" key="5">
    <source>
        <dbReference type="ARBA" id="ARBA00038037"/>
    </source>
</evidence>
<feature type="non-terminal residue" evidence="9">
    <location>
        <position position="260"/>
    </location>
</feature>
<comment type="subunit">
    <text evidence="6">Binds to various extracellular matrix proteins.</text>
</comment>
<evidence type="ECO:0000256" key="6">
    <source>
        <dbReference type="ARBA" id="ARBA00038549"/>
    </source>
</evidence>
<evidence type="ECO:0000313" key="9">
    <source>
        <dbReference type="EMBL" id="PNJ64073.1"/>
    </source>
</evidence>
<dbReference type="GO" id="GO:0030198">
    <property type="term" value="P:extracellular matrix organization"/>
    <property type="evidence" value="ECO:0007669"/>
    <property type="project" value="TreeGrafter"/>
</dbReference>
<protein>
    <recommendedName>
        <fullName evidence="7">Coiled-coil domain-containing protein 80</fullName>
    </recommendedName>
</protein>
<evidence type="ECO:0000256" key="7">
    <source>
        <dbReference type="ARBA" id="ARBA00039956"/>
    </source>
</evidence>
<evidence type="ECO:0000259" key="8">
    <source>
        <dbReference type="Pfam" id="PF13778"/>
    </source>
</evidence>
<dbReference type="GO" id="GO:0010811">
    <property type="term" value="P:positive regulation of cell-substrate adhesion"/>
    <property type="evidence" value="ECO:0007669"/>
    <property type="project" value="TreeGrafter"/>
</dbReference>
<gene>
    <name evidence="9" type="ORF">CR201_G0013800</name>
</gene>
<sequence length="260" mass="30425">FTQSPKKSVADLLGSFEGKRRLLLITAPKAENNMYVQQRDEYLESFCKMATRKISVITIFGPANNSTMKIDHFQLDNEKPMRVVDDEDLVDQHLISELRKEYGMTYNDFFMVLTDVDLRVKQYYEVPITMKSVFDLIDTFQSRIKDMERQKKEGIVCKEDKKQSLENFLSRFRWRRRLLVISAPNDEDWAYSQQLSALSGQACNFGSSVVEREDVPAHLVKDIRNYFQVSPEYFSMLLVGKDGNVKSWYPSPMWSMVIVY</sequence>
<accession>A0A2J8W2R5</accession>
<name>A0A2J8W2R5_PONAB</name>
<dbReference type="PANTHER" id="PTHR46792:SF2">
    <property type="entry name" value="COILED-COIL DOMAIN-CONTAINING PROTEIN 80"/>
    <property type="match status" value="1"/>
</dbReference>
<dbReference type="InterPro" id="IPR025232">
    <property type="entry name" value="DUF4174"/>
</dbReference>
<organism evidence="9">
    <name type="scientific">Pongo abelii</name>
    <name type="common">Sumatran orangutan</name>
    <name type="synonym">Pongo pygmaeus abelii</name>
    <dbReference type="NCBI Taxonomy" id="9601"/>
    <lineage>
        <taxon>Eukaryota</taxon>
        <taxon>Metazoa</taxon>
        <taxon>Chordata</taxon>
        <taxon>Craniata</taxon>
        <taxon>Vertebrata</taxon>
        <taxon>Euteleostomi</taxon>
        <taxon>Mammalia</taxon>
        <taxon>Eutheria</taxon>
        <taxon>Euarchontoglires</taxon>
        <taxon>Primates</taxon>
        <taxon>Haplorrhini</taxon>
        <taxon>Catarrhini</taxon>
        <taxon>Hominidae</taxon>
        <taxon>Pongo</taxon>
    </lineage>
</organism>
<feature type="domain" description="DUF4174" evidence="8">
    <location>
        <begin position="210"/>
        <end position="255"/>
    </location>
</feature>
<evidence type="ECO:0000256" key="4">
    <source>
        <dbReference type="ARBA" id="ARBA00022729"/>
    </source>
</evidence>
<comment type="similarity">
    <text evidence="5">Belongs to the CCDC80 family.</text>
</comment>
<dbReference type="AlphaFoldDB" id="A0A2J8W2R5"/>
<feature type="domain" description="DUF4174" evidence="8">
    <location>
        <begin position="168"/>
        <end position="205"/>
    </location>
</feature>
<dbReference type="GO" id="GO:0005604">
    <property type="term" value="C:basement membrane"/>
    <property type="evidence" value="ECO:0007669"/>
    <property type="project" value="TreeGrafter"/>
</dbReference>
<dbReference type="Pfam" id="PF13778">
    <property type="entry name" value="DUF4174"/>
    <property type="match status" value="3"/>
</dbReference>
<evidence type="ECO:0000256" key="3">
    <source>
        <dbReference type="ARBA" id="ARBA00022530"/>
    </source>
</evidence>